<dbReference type="EMBL" id="NMQT01000216">
    <property type="protein sequence ID" value="OXM43485.1"/>
    <property type="molecule type" value="Genomic_DNA"/>
</dbReference>
<dbReference type="RefSeq" id="WP_093939372.1">
    <property type="nucleotide sequence ID" value="NZ_NMQT01000216.1"/>
</dbReference>
<reference evidence="2 3" key="1">
    <citation type="submission" date="2017-07" db="EMBL/GenBank/DDBJ databases">
        <title>Amycolatopsis thailandensis Genome sequencing and assembly.</title>
        <authorList>
            <person name="Kaur N."/>
            <person name="Mayilraj S."/>
        </authorList>
    </citation>
    <scope>NUCLEOTIDE SEQUENCE [LARGE SCALE GENOMIC DNA]</scope>
    <source>
        <strain evidence="2 3">JCM 16380</strain>
    </source>
</reference>
<evidence type="ECO:0008006" key="4">
    <source>
        <dbReference type="Google" id="ProtNLM"/>
    </source>
</evidence>
<dbReference type="AlphaFoldDB" id="A0A229RA81"/>
<accession>A0A229RA81</accession>
<name>A0A229RA81_9PSEU</name>
<comment type="caution">
    <text evidence="2">The sequence shown here is derived from an EMBL/GenBank/DDBJ whole genome shotgun (WGS) entry which is preliminary data.</text>
</comment>
<dbReference type="Gene3D" id="1.20.1260.20">
    <property type="entry name" value="PPE superfamily"/>
    <property type="match status" value="1"/>
</dbReference>
<feature type="compositionally biased region" description="Pro residues" evidence="1">
    <location>
        <begin position="201"/>
        <end position="210"/>
    </location>
</feature>
<gene>
    <name evidence="2" type="ORF">CFP71_41590</name>
</gene>
<sequence>MGGTLGDVVKWTGKVLTGDVGAQPVPVPEFVAKVHAGSSSPWHEAATQAEQAAKGQGNHAGTLRQIIGGLESSWSGTGADAARERIHKLYTVADSADRSMSRNQQSVLTAASGFEHTKATLKPMPPRPDKSFGDVISPWDTDTEKAINDYNEKAKFNLTAYKGYESQLKQTQSGLQGDYGQLGFYDGADIALVPPRKGGVTPPPGHPSPSPGVEGRSDGDSGGYVGSSGFTPSPAPGHTPGQVTPGTGSHLGAGSGVGTDHTTTSGYNPAARDGLSAPTIPAPSNGPSVNVRGETGLGVGGGVFPGAPGSAAGGPGGRAGGGVPGAGRGSGAGVLGGPSAGETGRAGSRLAGAGPPAAPRGAMAPGARGNKSEDSEHARKYGVDEEPITIADIDPETGYPVVPPTIGT</sequence>
<feature type="compositionally biased region" description="Basic and acidic residues" evidence="1">
    <location>
        <begin position="370"/>
        <end position="383"/>
    </location>
</feature>
<feature type="region of interest" description="Disordered" evidence="1">
    <location>
        <begin position="193"/>
        <end position="408"/>
    </location>
</feature>
<dbReference type="Proteomes" id="UP000215223">
    <property type="component" value="Unassembled WGS sequence"/>
</dbReference>
<organism evidence="2 3">
    <name type="scientific">Amycolatopsis thailandensis</name>
    <dbReference type="NCBI Taxonomy" id="589330"/>
    <lineage>
        <taxon>Bacteria</taxon>
        <taxon>Bacillati</taxon>
        <taxon>Actinomycetota</taxon>
        <taxon>Actinomycetes</taxon>
        <taxon>Pseudonocardiales</taxon>
        <taxon>Pseudonocardiaceae</taxon>
        <taxon>Amycolatopsis</taxon>
    </lineage>
</organism>
<dbReference type="InterPro" id="IPR038332">
    <property type="entry name" value="PPE_sf"/>
</dbReference>
<evidence type="ECO:0000313" key="2">
    <source>
        <dbReference type="EMBL" id="OXM43485.1"/>
    </source>
</evidence>
<feature type="compositionally biased region" description="Gly residues" evidence="1">
    <location>
        <begin position="311"/>
        <end position="339"/>
    </location>
</feature>
<evidence type="ECO:0000256" key="1">
    <source>
        <dbReference type="SAM" id="MobiDB-lite"/>
    </source>
</evidence>
<feature type="compositionally biased region" description="Gly residues" evidence="1">
    <location>
        <begin position="295"/>
        <end position="304"/>
    </location>
</feature>
<evidence type="ECO:0000313" key="3">
    <source>
        <dbReference type="Proteomes" id="UP000215223"/>
    </source>
</evidence>
<protein>
    <recommendedName>
        <fullName evidence="4">PPE family domain-containing protein</fullName>
    </recommendedName>
</protein>
<keyword evidence="3" id="KW-1185">Reference proteome</keyword>
<dbReference type="OrthoDB" id="3701353at2"/>
<feature type="compositionally biased region" description="Low complexity" evidence="1">
    <location>
        <begin position="345"/>
        <end position="369"/>
    </location>
</feature>
<proteinExistence type="predicted"/>
<feature type="region of interest" description="Disordered" evidence="1">
    <location>
        <begin position="118"/>
        <end position="137"/>
    </location>
</feature>